<dbReference type="Proteomes" id="UP000019184">
    <property type="component" value="Unassembled WGS sequence"/>
</dbReference>
<dbReference type="EMBL" id="CBTK010000298">
    <property type="protein sequence ID" value="CDH47405.1"/>
    <property type="molecule type" value="Genomic_DNA"/>
</dbReference>
<keyword evidence="4 6" id="KW-1133">Transmembrane helix</keyword>
<dbReference type="RefSeq" id="WP_034436317.1">
    <property type="nucleotide sequence ID" value="NZ_CBTK010000298.1"/>
</dbReference>
<comment type="caution">
    <text evidence="7">The sequence shown here is derived from an EMBL/GenBank/DDBJ whole genome shotgun (WGS) entry which is preliminary data.</text>
</comment>
<accession>A0A7U7GFF2</accession>
<gene>
    <name evidence="7" type="ORF">BN874_80095</name>
</gene>
<keyword evidence="2" id="KW-1003">Cell membrane</keyword>
<proteinExistence type="predicted"/>
<dbReference type="AlphaFoldDB" id="A0A7U7GFF2"/>
<evidence type="ECO:0000256" key="2">
    <source>
        <dbReference type="ARBA" id="ARBA00022475"/>
    </source>
</evidence>
<evidence type="ECO:0000313" key="8">
    <source>
        <dbReference type="Proteomes" id="UP000019184"/>
    </source>
</evidence>
<evidence type="ECO:0008006" key="9">
    <source>
        <dbReference type="Google" id="ProtNLM"/>
    </source>
</evidence>
<dbReference type="GO" id="GO:0005886">
    <property type="term" value="C:plasma membrane"/>
    <property type="evidence" value="ECO:0007669"/>
    <property type="project" value="UniProtKB-SubCell"/>
</dbReference>
<dbReference type="InterPro" id="IPR020948">
    <property type="entry name" value="P_starv_induced_PsiE-like"/>
</dbReference>
<protein>
    <recommendedName>
        <fullName evidence="9">Phosphate-starvation-inducible E-like protein</fullName>
    </recommendedName>
</protein>
<evidence type="ECO:0000256" key="3">
    <source>
        <dbReference type="ARBA" id="ARBA00022692"/>
    </source>
</evidence>
<evidence type="ECO:0000256" key="6">
    <source>
        <dbReference type="SAM" id="Phobius"/>
    </source>
</evidence>
<keyword evidence="5 6" id="KW-0472">Membrane</keyword>
<dbReference type="Pfam" id="PF06146">
    <property type="entry name" value="PsiE"/>
    <property type="match status" value="1"/>
</dbReference>
<evidence type="ECO:0000313" key="7">
    <source>
        <dbReference type="EMBL" id="CDH47405.1"/>
    </source>
</evidence>
<feature type="transmembrane region" description="Helical" evidence="6">
    <location>
        <begin position="111"/>
        <end position="131"/>
    </location>
</feature>
<name>A0A7U7GFF2_9GAMM</name>
<reference evidence="7 8" key="1">
    <citation type="journal article" date="2014" name="ISME J.">
        <title>Candidatus Competibacter-lineage genomes retrieved from metagenomes reveal functional metabolic diversity.</title>
        <authorList>
            <person name="McIlroy S.J."/>
            <person name="Albertsen M."/>
            <person name="Andresen E.K."/>
            <person name="Saunders A.M."/>
            <person name="Kristiansen R."/>
            <person name="Stokholm-Bjerregaard M."/>
            <person name="Nielsen K.L."/>
            <person name="Nielsen P.H."/>
        </authorList>
    </citation>
    <scope>NUCLEOTIDE SEQUENCE [LARGE SCALE GENOMIC DNA]</scope>
    <source>
        <strain evidence="7 8">Run_B_J11</strain>
    </source>
</reference>
<feature type="transmembrane region" description="Helical" evidence="6">
    <location>
        <begin position="83"/>
        <end position="104"/>
    </location>
</feature>
<organism evidence="7 8">
    <name type="scientific">Candidatus Contendobacter odensis Run_B_J11</name>
    <dbReference type="NCBI Taxonomy" id="1400861"/>
    <lineage>
        <taxon>Bacteria</taxon>
        <taxon>Pseudomonadati</taxon>
        <taxon>Pseudomonadota</taxon>
        <taxon>Gammaproteobacteria</taxon>
        <taxon>Candidatus Competibacteraceae</taxon>
        <taxon>Candidatus Contendibacter</taxon>
    </lineage>
</organism>
<evidence type="ECO:0000256" key="4">
    <source>
        <dbReference type="ARBA" id="ARBA00022989"/>
    </source>
</evidence>
<evidence type="ECO:0000256" key="1">
    <source>
        <dbReference type="ARBA" id="ARBA00004651"/>
    </source>
</evidence>
<feature type="transmembrane region" description="Helical" evidence="6">
    <location>
        <begin position="137"/>
        <end position="156"/>
    </location>
</feature>
<sequence length="160" mass="17965">MEKSPDQSLLPEHEPAEGLNINESEEPLVHWLHIVIRFCVRILAVLMTLVIMWSVADVAWVIYQRAIASPTVGLLNVDDILVSFGAFMATLIAIEIFMNIVLYLRDDVLHVKLVLATALMAIARKVIVMDYKTLDPTYIWATAAVIFALSIGYWLVAKKS</sequence>
<evidence type="ECO:0000256" key="5">
    <source>
        <dbReference type="ARBA" id="ARBA00023136"/>
    </source>
</evidence>
<keyword evidence="3 6" id="KW-0812">Transmembrane</keyword>
<keyword evidence="8" id="KW-1185">Reference proteome</keyword>
<comment type="subcellular location">
    <subcellularLocation>
        <location evidence="1">Cell membrane</location>
        <topology evidence="1">Multi-pass membrane protein</topology>
    </subcellularLocation>
</comment>
<dbReference type="OrthoDB" id="598027at2"/>
<feature type="transmembrane region" description="Helical" evidence="6">
    <location>
        <begin position="38"/>
        <end position="63"/>
    </location>
</feature>